<gene>
    <name evidence="4" type="ORF">HNQ59_000743</name>
</gene>
<keyword evidence="3" id="KW-0472">Membrane</keyword>
<feature type="coiled-coil region" evidence="1">
    <location>
        <begin position="40"/>
        <end position="108"/>
    </location>
</feature>
<dbReference type="GO" id="GO:0043683">
    <property type="term" value="P:type IV pilus assembly"/>
    <property type="evidence" value="ECO:0007669"/>
    <property type="project" value="TreeGrafter"/>
</dbReference>
<protein>
    <submittedName>
        <fullName evidence="4">Type IV pilus assembly protein PilN</fullName>
    </submittedName>
</protein>
<dbReference type="RefSeq" id="WP_184035314.1">
    <property type="nucleotide sequence ID" value="NZ_JACHHY010000003.1"/>
</dbReference>
<comment type="caution">
    <text evidence="4">The sequence shown here is derived from an EMBL/GenBank/DDBJ whole genome shotgun (WGS) entry which is preliminary data.</text>
</comment>
<accession>A0A840MJY6</accession>
<keyword evidence="3" id="KW-1133">Transmembrane helix</keyword>
<feature type="transmembrane region" description="Helical" evidence="3">
    <location>
        <begin position="21"/>
        <end position="43"/>
    </location>
</feature>
<sequence>MIRINLLPHREAKRKARAQRFAAIVGFTVVAGGLIVLAGYTLLEERLNTQTARNDFLKAEISRLDREISEIEVLKAKRKDLLDRKKVIEKLQANRSEVVRMLDQVTRQTPDGIYYKEIKQKGDVVTLIGYSLSNARVSTLMRALNDTPAFEMPNLEEIKAMTVENQRLNQFTMNSKLKRQSDTEQKPGDKSKEVKK</sequence>
<reference evidence="4 5" key="1">
    <citation type="submission" date="2020-08" db="EMBL/GenBank/DDBJ databases">
        <title>Genomic Encyclopedia of Type Strains, Phase IV (KMG-IV): sequencing the most valuable type-strain genomes for metagenomic binning, comparative biology and taxonomic classification.</title>
        <authorList>
            <person name="Goeker M."/>
        </authorList>
    </citation>
    <scope>NUCLEOTIDE SEQUENCE [LARGE SCALE GENOMIC DNA]</scope>
    <source>
        <strain evidence="4 5">DSM 27165</strain>
    </source>
</reference>
<dbReference type="Pfam" id="PF05137">
    <property type="entry name" value="PilN"/>
    <property type="match status" value="1"/>
</dbReference>
<organism evidence="4 5">
    <name type="scientific">Chitinivorax tropicus</name>
    <dbReference type="NCBI Taxonomy" id="714531"/>
    <lineage>
        <taxon>Bacteria</taxon>
        <taxon>Pseudomonadati</taxon>
        <taxon>Pseudomonadota</taxon>
        <taxon>Betaproteobacteria</taxon>
        <taxon>Chitinivorax</taxon>
    </lineage>
</organism>
<dbReference type="AlphaFoldDB" id="A0A840MJY6"/>
<dbReference type="PANTHER" id="PTHR40278">
    <property type="entry name" value="DNA UTILIZATION PROTEIN HOFN"/>
    <property type="match status" value="1"/>
</dbReference>
<dbReference type="InterPro" id="IPR007813">
    <property type="entry name" value="PilN"/>
</dbReference>
<evidence type="ECO:0000256" key="3">
    <source>
        <dbReference type="SAM" id="Phobius"/>
    </source>
</evidence>
<name>A0A840MJY6_9PROT</name>
<feature type="region of interest" description="Disordered" evidence="2">
    <location>
        <begin position="171"/>
        <end position="196"/>
    </location>
</feature>
<dbReference type="PANTHER" id="PTHR40278:SF2">
    <property type="entry name" value="TYPE IV PILUS INNER MEMBRANE COMPONENT PILN"/>
    <property type="match status" value="1"/>
</dbReference>
<feature type="compositionally biased region" description="Basic and acidic residues" evidence="2">
    <location>
        <begin position="179"/>
        <end position="196"/>
    </location>
</feature>
<evidence type="ECO:0000256" key="1">
    <source>
        <dbReference type="SAM" id="Coils"/>
    </source>
</evidence>
<evidence type="ECO:0000256" key="2">
    <source>
        <dbReference type="SAM" id="MobiDB-lite"/>
    </source>
</evidence>
<evidence type="ECO:0000313" key="5">
    <source>
        <dbReference type="Proteomes" id="UP000575898"/>
    </source>
</evidence>
<proteinExistence type="predicted"/>
<keyword evidence="3" id="KW-0812">Transmembrane</keyword>
<dbReference type="EMBL" id="JACHHY010000003">
    <property type="protein sequence ID" value="MBB5017479.1"/>
    <property type="molecule type" value="Genomic_DNA"/>
</dbReference>
<evidence type="ECO:0000313" key="4">
    <source>
        <dbReference type="EMBL" id="MBB5017479.1"/>
    </source>
</evidence>
<dbReference type="Proteomes" id="UP000575898">
    <property type="component" value="Unassembled WGS sequence"/>
</dbReference>
<dbReference type="GO" id="GO:0043107">
    <property type="term" value="P:type IV pilus-dependent motility"/>
    <property type="evidence" value="ECO:0007669"/>
    <property type="project" value="TreeGrafter"/>
</dbReference>
<keyword evidence="1" id="KW-0175">Coiled coil</keyword>
<dbReference type="InterPro" id="IPR052534">
    <property type="entry name" value="Extracell_DNA_Util/SecSys_Comp"/>
</dbReference>
<keyword evidence="5" id="KW-1185">Reference proteome</keyword>